<dbReference type="InterPro" id="IPR010181">
    <property type="entry name" value="CGCAxxGCC_motif"/>
</dbReference>
<dbReference type="Pfam" id="PF09719">
    <property type="entry name" value="C_GCAxxG_C_C"/>
    <property type="match status" value="1"/>
</dbReference>
<evidence type="ECO:0000313" key="1">
    <source>
        <dbReference type="EMBL" id="MBC5738621.1"/>
    </source>
</evidence>
<reference evidence="1" key="1">
    <citation type="submission" date="2020-08" db="EMBL/GenBank/DDBJ databases">
        <title>Genome public.</title>
        <authorList>
            <person name="Liu C."/>
            <person name="Sun Q."/>
        </authorList>
    </citation>
    <scope>NUCLEOTIDE SEQUENCE</scope>
    <source>
        <strain evidence="1">NSJ-52</strain>
    </source>
</reference>
<proteinExistence type="predicted"/>
<name>A0A8J6MEP8_9FIRM</name>
<dbReference type="AlphaFoldDB" id="A0A8J6MEP8"/>
<organism evidence="1 2">
    <name type="scientific">Lawsonibacter faecis</name>
    <dbReference type="NCBI Taxonomy" id="2763052"/>
    <lineage>
        <taxon>Bacteria</taxon>
        <taxon>Bacillati</taxon>
        <taxon>Bacillota</taxon>
        <taxon>Clostridia</taxon>
        <taxon>Eubacteriales</taxon>
        <taxon>Oscillospiraceae</taxon>
        <taxon>Lawsonibacter</taxon>
    </lineage>
</organism>
<accession>A0A8J6MEP8</accession>
<dbReference type="RefSeq" id="WP_186920302.1">
    <property type="nucleotide sequence ID" value="NZ_JACOPQ010000018.1"/>
</dbReference>
<keyword evidence="2" id="KW-1185">Reference proteome</keyword>
<comment type="caution">
    <text evidence="1">The sequence shown here is derived from an EMBL/GenBank/DDBJ whole genome shotgun (WGS) entry which is preliminary data.</text>
</comment>
<gene>
    <name evidence="1" type="ORF">H8S62_16540</name>
</gene>
<dbReference type="EMBL" id="JACOPQ010000018">
    <property type="protein sequence ID" value="MBC5738621.1"/>
    <property type="molecule type" value="Genomic_DNA"/>
</dbReference>
<evidence type="ECO:0000313" key="2">
    <source>
        <dbReference type="Proteomes" id="UP000607645"/>
    </source>
</evidence>
<sequence length="128" mass="13694">MDKIQQVHALRGDPDVHYNCCQTVLIPFAPECGLDRGKAGALGAHFGGGMRHGGTCGAVTGALMVLGMAGKDESTAKAFMKAFRDKNGCLECAGLLKKAVECGEDRKCHCDRMVIEAVELVEEALRER</sequence>
<protein>
    <submittedName>
        <fullName evidence="1">C_GCAxxG_C_C family protein</fullName>
    </submittedName>
</protein>
<dbReference type="Proteomes" id="UP000607645">
    <property type="component" value="Unassembled WGS sequence"/>
</dbReference>